<dbReference type="SMART" id="SM01321">
    <property type="entry name" value="Y1_Tnp"/>
    <property type="match status" value="1"/>
</dbReference>
<evidence type="ECO:0000256" key="1">
    <source>
        <dbReference type="SAM" id="MobiDB-lite"/>
    </source>
</evidence>
<dbReference type="PANTHER" id="PTHR34322">
    <property type="entry name" value="TRANSPOSASE, Y1_TNP DOMAIN-CONTAINING"/>
    <property type="match status" value="1"/>
</dbReference>
<evidence type="ECO:0000313" key="3">
    <source>
        <dbReference type="EMBL" id="RDE22355.1"/>
    </source>
</evidence>
<dbReference type="Gene3D" id="3.30.70.1290">
    <property type="entry name" value="Transposase IS200-like"/>
    <property type="match status" value="1"/>
</dbReference>
<name>A0A369WS88_9GAMM</name>
<organism evidence="3 4">
    <name type="scientific">Motiliproteus coralliicola</name>
    <dbReference type="NCBI Taxonomy" id="2283196"/>
    <lineage>
        <taxon>Bacteria</taxon>
        <taxon>Pseudomonadati</taxon>
        <taxon>Pseudomonadota</taxon>
        <taxon>Gammaproteobacteria</taxon>
        <taxon>Oceanospirillales</taxon>
        <taxon>Oceanospirillaceae</taxon>
        <taxon>Motiliproteus</taxon>
    </lineage>
</organism>
<dbReference type="OrthoDB" id="9814067at2"/>
<dbReference type="GO" id="GO:0006313">
    <property type="term" value="P:DNA transposition"/>
    <property type="evidence" value="ECO:0007669"/>
    <property type="project" value="InterPro"/>
</dbReference>
<reference evidence="3 4" key="1">
    <citation type="submission" date="2018-07" db="EMBL/GenBank/DDBJ databases">
        <title>Motiliproteus coralliicola sp. nov., a bacterium isolated from Coral.</title>
        <authorList>
            <person name="Wang G."/>
        </authorList>
    </citation>
    <scope>NUCLEOTIDE SEQUENCE [LARGE SCALE GENOMIC DNA]</scope>
    <source>
        <strain evidence="3 4">C34</strain>
    </source>
</reference>
<keyword evidence="4" id="KW-1185">Reference proteome</keyword>
<dbReference type="Pfam" id="PF01797">
    <property type="entry name" value="Y1_Tnp"/>
    <property type="match status" value="1"/>
</dbReference>
<dbReference type="GO" id="GO:0004803">
    <property type="term" value="F:transposase activity"/>
    <property type="evidence" value="ECO:0007669"/>
    <property type="project" value="InterPro"/>
</dbReference>
<dbReference type="InterPro" id="IPR002686">
    <property type="entry name" value="Transposase_17"/>
</dbReference>
<feature type="compositionally biased region" description="Basic residues" evidence="1">
    <location>
        <begin position="222"/>
        <end position="232"/>
    </location>
</feature>
<feature type="compositionally biased region" description="Low complexity" evidence="1">
    <location>
        <begin position="212"/>
        <end position="221"/>
    </location>
</feature>
<dbReference type="InterPro" id="IPR036515">
    <property type="entry name" value="Transposase_17_sf"/>
</dbReference>
<dbReference type="Proteomes" id="UP000253769">
    <property type="component" value="Unassembled WGS sequence"/>
</dbReference>
<dbReference type="AlphaFoldDB" id="A0A369WS88"/>
<evidence type="ECO:0000259" key="2">
    <source>
        <dbReference type="SMART" id="SM01321"/>
    </source>
</evidence>
<proteinExistence type="predicted"/>
<accession>A0A369WS88</accession>
<dbReference type="PANTHER" id="PTHR34322:SF2">
    <property type="entry name" value="TRANSPOSASE IS200-LIKE DOMAIN-CONTAINING PROTEIN"/>
    <property type="match status" value="1"/>
</dbReference>
<comment type="caution">
    <text evidence="3">The sequence shown here is derived from an EMBL/GenBank/DDBJ whole genome shotgun (WGS) entry which is preliminary data.</text>
</comment>
<evidence type="ECO:0000313" key="4">
    <source>
        <dbReference type="Proteomes" id="UP000253769"/>
    </source>
</evidence>
<feature type="domain" description="Transposase IS200-like" evidence="2">
    <location>
        <begin position="9"/>
        <end position="124"/>
    </location>
</feature>
<dbReference type="SUPFAM" id="SSF143422">
    <property type="entry name" value="Transposase IS200-like"/>
    <property type="match status" value="1"/>
</dbReference>
<dbReference type="GO" id="GO:0003677">
    <property type="term" value="F:DNA binding"/>
    <property type="evidence" value="ECO:0007669"/>
    <property type="project" value="InterPro"/>
</dbReference>
<feature type="region of interest" description="Disordered" evidence="1">
    <location>
        <begin position="211"/>
        <end position="232"/>
    </location>
</feature>
<dbReference type="RefSeq" id="WP_114694981.1">
    <property type="nucleotide sequence ID" value="NZ_QQOH01000002.1"/>
</dbReference>
<gene>
    <name evidence="3" type="ORF">DV711_07025</name>
</gene>
<protein>
    <submittedName>
        <fullName evidence="3">Transposase</fullName>
    </submittedName>
</protein>
<sequence length="232" mass="26911">MARLKRLVLPGQPHHVIVRGNNRQAVFVTDEDYRFYLEKLVELCERYRCAIHAYVLMTNHVHLLVTPDTKDGLGRLMQGMGRYYVRYFNHCYRRTGALWEGRFKSAPVDSERYLLTCYRYIELNPVRAAMVEHPAQYPWSSYRSNGLGEDDPVVIPHPLFQALGQGDKERQVAYKALFDRAIDPKDEAEIRWNTAKSWAIGDTRFKEQIEQATARAASPRPRGGRRRGAAKQ</sequence>
<dbReference type="EMBL" id="QQOH01000002">
    <property type="protein sequence ID" value="RDE22355.1"/>
    <property type="molecule type" value="Genomic_DNA"/>
</dbReference>